<dbReference type="Proteomes" id="UP001226160">
    <property type="component" value="Unassembled WGS sequence"/>
</dbReference>
<evidence type="ECO:0000256" key="1">
    <source>
        <dbReference type="SAM" id="MobiDB-lite"/>
    </source>
</evidence>
<feature type="region of interest" description="Disordered" evidence="1">
    <location>
        <begin position="96"/>
        <end position="124"/>
    </location>
</feature>
<dbReference type="AlphaFoldDB" id="A0AAP4BX68"/>
<feature type="chain" id="PRO_5043000609" evidence="2">
    <location>
        <begin position="27"/>
        <end position="326"/>
    </location>
</feature>
<dbReference type="RefSeq" id="WP_053084920.1">
    <property type="nucleotide sequence ID" value="NZ_CABIYR010000006.1"/>
</dbReference>
<accession>A0AAP4BX68</accession>
<protein>
    <submittedName>
        <fullName evidence="4">Polysaccharide deacetylase family protein</fullName>
        <ecNumber evidence="4">3.-.-.-</ecNumber>
    </submittedName>
</protein>
<organism evidence="4 5">
    <name type="scientific">Corynebacterium propinquum</name>
    <dbReference type="NCBI Taxonomy" id="43769"/>
    <lineage>
        <taxon>Bacteria</taxon>
        <taxon>Bacillati</taxon>
        <taxon>Actinomycetota</taxon>
        <taxon>Actinomycetes</taxon>
        <taxon>Mycobacteriales</taxon>
        <taxon>Corynebacteriaceae</taxon>
        <taxon>Corynebacterium</taxon>
    </lineage>
</organism>
<proteinExistence type="predicted"/>
<dbReference type="SUPFAM" id="SSF88713">
    <property type="entry name" value="Glycoside hydrolase/deacetylase"/>
    <property type="match status" value="1"/>
</dbReference>
<reference evidence="4" key="1">
    <citation type="submission" date="2023-05" db="EMBL/GenBank/DDBJ databases">
        <title>Metabolic capabilities are highly conserved among human nasal-associated Corynebacterium species in pangenomic analyses.</title>
        <authorList>
            <person name="Tran T.H."/>
            <person name="Roberts A.Q."/>
            <person name="Escapa I.F."/>
            <person name="Gao W."/>
            <person name="Conlan S."/>
            <person name="Kong H."/>
            <person name="Segre J.A."/>
            <person name="Kelly M.S."/>
            <person name="Lemon K.P."/>
        </authorList>
    </citation>
    <scope>NUCLEOTIDE SEQUENCE</scope>
    <source>
        <strain evidence="4">KPL2654</strain>
    </source>
</reference>
<dbReference type="Pfam" id="PF01522">
    <property type="entry name" value="Polysacc_deac_1"/>
    <property type="match status" value="1"/>
</dbReference>
<evidence type="ECO:0000259" key="3">
    <source>
        <dbReference type="PROSITE" id="PS51677"/>
    </source>
</evidence>
<comment type="caution">
    <text evidence="4">The sequence shown here is derived from an EMBL/GenBank/DDBJ whole genome shotgun (WGS) entry which is preliminary data.</text>
</comment>
<feature type="signal peptide" evidence="2">
    <location>
        <begin position="1"/>
        <end position="26"/>
    </location>
</feature>
<gene>
    <name evidence="4" type="ORF">QPX54_10810</name>
</gene>
<keyword evidence="4" id="KW-0378">Hydrolase</keyword>
<feature type="region of interest" description="Disordered" evidence="1">
    <location>
        <begin position="26"/>
        <end position="52"/>
    </location>
</feature>
<dbReference type="EMBL" id="JASNVP010000013">
    <property type="protein sequence ID" value="MDK4326989.1"/>
    <property type="molecule type" value="Genomic_DNA"/>
</dbReference>
<keyword evidence="2" id="KW-0732">Signal</keyword>
<evidence type="ECO:0000313" key="5">
    <source>
        <dbReference type="Proteomes" id="UP001226160"/>
    </source>
</evidence>
<evidence type="ECO:0000256" key="2">
    <source>
        <dbReference type="SAM" id="SignalP"/>
    </source>
</evidence>
<dbReference type="PANTHER" id="PTHR10587">
    <property type="entry name" value="GLYCOSYL TRANSFERASE-RELATED"/>
    <property type="match status" value="1"/>
</dbReference>
<dbReference type="InterPro" id="IPR011330">
    <property type="entry name" value="Glyco_hydro/deAcase_b/a-brl"/>
</dbReference>
<dbReference type="CDD" id="cd10917">
    <property type="entry name" value="CE4_NodB_like_6s_7s"/>
    <property type="match status" value="1"/>
</dbReference>
<dbReference type="GO" id="GO:0005975">
    <property type="term" value="P:carbohydrate metabolic process"/>
    <property type="evidence" value="ECO:0007669"/>
    <property type="project" value="InterPro"/>
</dbReference>
<dbReference type="InterPro" id="IPR050248">
    <property type="entry name" value="Polysacc_deacetylase_ArnD"/>
</dbReference>
<dbReference type="Gene3D" id="3.20.20.370">
    <property type="entry name" value="Glycoside hydrolase/deacetylase"/>
    <property type="match status" value="1"/>
</dbReference>
<name>A0AAP4BX68_9CORY</name>
<dbReference type="InterPro" id="IPR002509">
    <property type="entry name" value="NODB_dom"/>
</dbReference>
<feature type="compositionally biased region" description="Pro residues" evidence="1">
    <location>
        <begin position="106"/>
        <end position="124"/>
    </location>
</feature>
<feature type="compositionally biased region" description="Polar residues" evidence="1">
    <location>
        <begin position="33"/>
        <end position="48"/>
    </location>
</feature>
<sequence length="326" mass="34806">MKKLAAIFGSFTIIASLFSSPLEAHADPVGSSDAAQSGATTHLASSAATVPGSSLPGSSLIPRWDQFQLSSQVLEFFHNSSDEAYRAFFASLPKEVQQLSSTPQPRSKPTPPNLQPGYTPPAPVAPNGNCSNCVALTFDDGPQPPTNRILDTLDAKHAKATFFVQTPMVHALPDTARRIVNSGHTIGNHGTTHVNFALSSPFRVNAEISQNTKAVQAVTGATPRWLRPPYGAHNDNVVQAARAHGMGVALWDVIVFDWRDRNANTVCERSVNQANGGDVVLLHDIHNTTADATTCIIDGLRAKGLEPVTLDRLHGAPEPGRVYGTR</sequence>
<evidence type="ECO:0000313" key="4">
    <source>
        <dbReference type="EMBL" id="MDK4326989.1"/>
    </source>
</evidence>
<dbReference type="PROSITE" id="PS51677">
    <property type="entry name" value="NODB"/>
    <property type="match status" value="1"/>
</dbReference>
<dbReference type="EC" id="3.-.-.-" evidence="4"/>
<dbReference type="GO" id="GO:0016810">
    <property type="term" value="F:hydrolase activity, acting on carbon-nitrogen (but not peptide) bonds"/>
    <property type="evidence" value="ECO:0007669"/>
    <property type="project" value="InterPro"/>
</dbReference>
<feature type="domain" description="NodB homology" evidence="3">
    <location>
        <begin position="132"/>
        <end position="308"/>
    </location>
</feature>